<dbReference type="AlphaFoldDB" id="A0A8T0TZS1"/>
<dbReference type="Proteomes" id="UP000823388">
    <property type="component" value="Chromosome 3N"/>
</dbReference>
<keyword evidence="3" id="KW-0862">Zinc</keyword>
<dbReference type="InterPro" id="IPR053031">
    <property type="entry name" value="Cuticle_assoc_protein"/>
</dbReference>
<dbReference type="GO" id="GO:1990837">
    <property type="term" value="F:sequence-specific double-stranded DNA binding"/>
    <property type="evidence" value="ECO:0007669"/>
    <property type="project" value="TreeGrafter"/>
</dbReference>
<evidence type="ECO:0000256" key="4">
    <source>
        <dbReference type="PROSITE-ProRule" id="PRU00027"/>
    </source>
</evidence>
<evidence type="ECO:0000256" key="3">
    <source>
        <dbReference type="ARBA" id="ARBA00022833"/>
    </source>
</evidence>
<evidence type="ECO:0000259" key="6">
    <source>
        <dbReference type="PROSITE" id="PS50808"/>
    </source>
</evidence>
<feature type="domain" description="BED-type" evidence="6">
    <location>
        <begin position="51"/>
        <end position="110"/>
    </location>
</feature>
<gene>
    <name evidence="7" type="ORF">PVAP13_3NG012690</name>
</gene>
<feature type="region of interest" description="Disordered" evidence="5">
    <location>
        <begin position="20"/>
        <end position="52"/>
    </location>
</feature>
<dbReference type="PANTHER" id="PTHR34396:SF30">
    <property type="entry name" value="OS10G0378900 PROTEIN"/>
    <property type="match status" value="1"/>
</dbReference>
<reference evidence="7" key="1">
    <citation type="submission" date="2020-05" db="EMBL/GenBank/DDBJ databases">
        <title>WGS assembly of Panicum virgatum.</title>
        <authorList>
            <person name="Lovell J.T."/>
            <person name="Jenkins J."/>
            <person name="Shu S."/>
            <person name="Juenger T.E."/>
            <person name="Schmutz J."/>
        </authorList>
    </citation>
    <scope>NUCLEOTIDE SEQUENCE</scope>
    <source>
        <strain evidence="7">AP13</strain>
    </source>
</reference>
<dbReference type="GO" id="GO:0005634">
    <property type="term" value="C:nucleus"/>
    <property type="evidence" value="ECO:0007669"/>
    <property type="project" value="TreeGrafter"/>
</dbReference>
<evidence type="ECO:0000313" key="8">
    <source>
        <dbReference type="Proteomes" id="UP000823388"/>
    </source>
</evidence>
<sequence length="213" mass="23189">DNLGEDDAALFGIDAGRPINLDDGDGGEGATRTTVTSISNSTTPSTSTAGKRKSSVWATFDEVYEDVNGKHTCTKARCKICKGTLSARSTGGTGHLLRHKKSCVAKVDQAAKVHARLAFNPDGSVQNWEYNPTVARTELCRLIARLDLPLGVGETQAWEEYIVRAHNPKFTKVSRHSTTRDLGKLFNERRDILKKSVLSAASSRTTFLLLLTL</sequence>
<keyword evidence="8" id="KW-1185">Reference proteome</keyword>
<protein>
    <recommendedName>
        <fullName evidence="6">BED-type domain-containing protein</fullName>
    </recommendedName>
</protein>
<dbReference type="InterPro" id="IPR003656">
    <property type="entry name" value="Znf_BED"/>
</dbReference>
<accession>A0A8T0TZS1</accession>
<evidence type="ECO:0000256" key="1">
    <source>
        <dbReference type="ARBA" id="ARBA00022723"/>
    </source>
</evidence>
<dbReference type="EMBL" id="CM029042">
    <property type="protein sequence ID" value="KAG2614845.1"/>
    <property type="molecule type" value="Genomic_DNA"/>
</dbReference>
<evidence type="ECO:0000256" key="2">
    <source>
        <dbReference type="ARBA" id="ARBA00022771"/>
    </source>
</evidence>
<dbReference type="GO" id="GO:0008270">
    <property type="term" value="F:zinc ion binding"/>
    <property type="evidence" value="ECO:0007669"/>
    <property type="project" value="UniProtKB-KW"/>
</dbReference>
<dbReference type="SUPFAM" id="SSF57667">
    <property type="entry name" value="beta-beta-alpha zinc fingers"/>
    <property type="match status" value="1"/>
</dbReference>
<proteinExistence type="predicted"/>
<evidence type="ECO:0000313" key="7">
    <source>
        <dbReference type="EMBL" id="KAG2614845.1"/>
    </source>
</evidence>
<evidence type="ECO:0000256" key="5">
    <source>
        <dbReference type="SAM" id="MobiDB-lite"/>
    </source>
</evidence>
<dbReference type="InterPro" id="IPR036236">
    <property type="entry name" value="Znf_C2H2_sf"/>
</dbReference>
<feature type="non-terminal residue" evidence="7">
    <location>
        <position position="1"/>
    </location>
</feature>
<name>A0A8T0TZS1_PANVG</name>
<organism evidence="7 8">
    <name type="scientific">Panicum virgatum</name>
    <name type="common">Blackwell switchgrass</name>
    <dbReference type="NCBI Taxonomy" id="38727"/>
    <lineage>
        <taxon>Eukaryota</taxon>
        <taxon>Viridiplantae</taxon>
        <taxon>Streptophyta</taxon>
        <taxon>Embryophyta</taxon>
        <taxon>Tracheophyta</taxon>
        <taxon>Spermatophyta</taxon>
        <taxon>Magnoliopsida</taxon>
        <taxon>Liliopsida</taxon>
        <taxon>Poales</taxon>
        <taxon>Poaceae</taxon>
        <taxon>PACMAD clade</taxon>
        <taxon>Panicoideae</taxon>
        <taxon>Panicodae</taxon>
        <taxon>Paniceae</taxon>
        <taxon>Panicinae</taxon>
        <taxon>Panicum</taxon>
        <taxon>Panicum sect. Hiantes</taxon>
    </lineage>
</organism>
<dbReference type="GO" id="GO:0006357">
    <property type="term" value="P:regulation of transcription by RNA polymerase II"/>
    <property type="evidence" value="ECO:0007669"/>
    <property type="project" value="TreeGrafter"/>
</dbReference>
<dbReference type="PANTHER" id="PTHR34396">
    <property type="entry name" value="OS03G0264950 PROTEIN-RELATED"/>
    <property type="match status" value="1"/>
</dbReference>
<dbReference type="PROSITE" id="PS50808">
    <property type="entry name" value="ZF_BED"/>
    <property type="match status" value="1"/>
</dbReference>
<keyword evidence="2 4" id="KW-0863">Zinc-finger</keyword>
<dbReference type="SMART" id="SM00614">
    <property type="entry name" value="ZnF_BED"/>
    <property type="match status" value="1"/>
</dbReference>
<feature type="compositionally biased region" description="Low complexity" evidence="5">
    <location>
        <begin position="31"/>
        <end position="48"/>
    </location>
</feature>
<keyword evidence="1" id="KW-0479">Metal-binding</keyword>
<comment type="caution">
    <text evidence="7">The sequence shown here is derived from an EMBL/GenBank/DDBJ whole genome shotgun (WGS) entry which is preliminary data.</text>
</comment>